<evidence type="ECO:0000256" key="12">
    <source>
        <dbReference type="RuleBase" id="RU003514"/>
    </source>
</evidence>
<comment type="cofactor">
    <cofactor evidence="11">
        <name>Mg(2+)</name>
        <dbReference type="ChEBI" id="CHEBI:18420"/>
    </cofactor>
    <cofactor evidence="11">
        <name>Mn(2+)</name>
        <dbReference type="ChEBI" id="CHEBI:29035"/>
    </cofactor>
</comment>
<feature type="active site" evidence="11">
    <location>
        <position position="96"/>
    </location>
</feature>
<name>A0A2A2H3Z4_METBR</name>
<keyword evidence="2 11" id="KW-0240">DNA-directed RNA polymerase</keyword>
<comment type="function">
    <text evidence="11">Catalytic subunit of DNA primase, an RNA polymerase that catalyzes the synthesis of short RNA molecules used as primers for DNA polymerase during DNA replication. The small subunit contains the primase catalytic core and has DNA synthesis activity on its own. Binding to the large subunit stabilizes and modulates the activity, increasing the rate of DNA synthesis while decreasing the length of the DNA fragments, and conferring RNA synthesis capability. The DNA polymerase activity may enable DNA primase to also catalyze primer extension after primer synthesis. May also play a role in DNA repair.</text>
</comment>
<dbReference type="EC" id="2.7.7.-" evidence="11"/>
<organism evidence="14 15">
    <name type="scientific">Methanobacterium bryantii</name>
    <dbReference type="NCBI Taxonomy" id="2161"/>
    <lineage>
        <taxon>Archaea</taxon>
        <taxon>Methanobacteriati</taxon>
        <taxon>Methanobacteriota</taxon>
        <taxon>Methanomada group</taxon>
        <taxon>Methanobacteria</taxon>
        <taxon>Methanobacteriales</taxon>
        <taxon>Methanobacteriaceae</taxon>
        <taxon>Methanobacterium</taxon>
    </lineage>
</organism>
<evidence type="ECO:0000256" key="11">
    <source>
        <dbReference type="HAMAP-Rule" id="MF_00700"/>
    </source>
</evidence>
<dbReference type="Gene3D" id="1.10.8.160">
    <property type="entry name" value="DNA primase S, domain 2"/>
    <property type="match status" value="1"/>
</dbReference>
<evidence type="ECO:0000256" key="4">
    <source>
        <dbReference type="ARBA" id="ARBA00022679"/>
    </source>
</evidence>
<dbReference type="HAMAP" id="MF_00700">
    <property type="entry name" value="DNA_primase_sml_arc"/>
    <property type="match status" value="1"/>
</dbReference>
<dbReference type="SUPFAM" id="SSF56747">
    <property type="entry name" value="Prim-pol domain"/>
    <property type="match status" value="1"/>
</dbReference>
<feature type="active site" evidence="11">
    <location>
        <position position="280"/>
    </location>
</feature>
<dbReference type="NCBIfam" id="TIGR00335">
    <property type="entry name" value="primase_sml"/>
    <property type="match status" value="1"/>
</dbReference>
<dbReference type="PANTHER" id="PTHR10536">
    <property type="entry name" value="DNA PRIMASE SMALL SUBUNIT"/>
    <property type="match status" value="1"/>
</dbReference>
<dbReference type="InterPro" id="IPR014052">
    <property type="entry name" value="DNA_primase_ssu_euk/arc"/>
</dbReference>
<dbReference type="Proteomes" id="UP000217784">
    <property type="component" value="Unassembled WGS sequence"/>
</dbReference>
<keyword evidence="8 11" id="KW-0460">Magnesium</keyword>
<dbReference type="GO" id="GO:1990077">
    <property type="term" value="C:primosome complex"/>
    <property type="evidence" value="ECO:0007669"/>
    <property type="project" value="UniProtKB-KW"/>
</dbReference>
<dbReference type="Gene3D" id="3.90.920.10">
    <property type="entry name" value="DNA primase, PRIM domain"/>
    <property type="match status" value="1"/>
</dbReference>
<dbReference type="GO" id="GO:0003899">
    <property type="term" value="F:DNA-directed RNA polymerase activity"/>
    <property type="evidence" value="ECO:0007669"/>
    <property type="project" value="UniProtKB-UniRule"/>
</dbReference>
<dbReference type="EMBL" id="LMVM01000033">
    <property type="protein sequence ID" value="PAV04013.1"/>
    <property type="molecule type" value="Genomic_DNA"/>
</dbReference>
<evidence type="ECO:0000256" key="8">
    <source>
        <dbReference type="ARBA" id="ARBA00022842"/>
    </source>
</evidence>
<comment type="caution">
    <text evidence="14">The sequence shown here is derived from an EMBL/GenBank/DDBJ whole genome shotgun (WGS) entry which is preliminary data.</text>
</comment>
<dbReference type="CDD" id="cd04860">
    <property type="entry name" value="AE_Prim_S"/>
    <property type="match status" value="1"/>
</dbReference>
<evidence type="ECO:0000256" key="6">
    <source>
        <dbReference type="ARBA" id="ARBA00022705"/>
    </source>
</evidence>
<keyword evidence="9 11" id="KW-0804">Transcription</keyword>
<feature type="active site" evidence="11">
    <location>
        <position position="98"/>
    </location>
</feature>
<evidence type="ECO:0000256" key="1">
    <source>
        <dbReference type="ARBA" id="ARBA00009762"/>
    </source>
</evidence>
<gene>
    <name evidence="11" type="primary">priS</name>
    <name evidence="14" type="ORF">ASJ80_03085</name>
</gene>
<keyword evidence="5 11" id="KW-0548">Nucleotidyltransferase</keyword>
<keyword evidence="7 11" id="KW-0479">Metal-binding</keyword>
<keyword evidence="10 11" id="KW-0464">Manganese</keyword>
<keyword evidence="15" id="KW-1185">Reference proteome</keyword>
<dbReference type="GO" id="GO:0006269">
    <property type="term" value="P:DNA replication, synthesis of primer"/>
    <property type="evidence" value="ECO:0007669"/>
    <property type="project" value="UniProtKB-UniRule"/>
</dbReference>
<dbReference type="GO" id="GO:0000428">
    <property type="term" value="C:DNA-directed RNA polymerase complex"/>
    <property type="evidence" value="ECO:0007669"/>
    <property type="project" value="UniProtKB-KW"/>
</dbReference>
<evidence type="ECO:0000256" key="7">
    <source>
        <dbReference type="ARBA" id="ARBA00022723"/>
    </source>
</evidence>
<evidence type="ECO:0000256" key="9">
    <source>
        <dbReference type="ARBA" id="ARBA00023163"/>
    </source>
</evidence>
<dbReference type="AlphaFoldDB" id="A0A2A2H3Z4"/>
<evidence type="ECO:0000313" key="14">
    <source>
        <dbReference type="EMBL" id="PAV04013.1"/>
    </source>
</evidence>
<dbReference type="InterPro" id="IPR023639">
    <property type="entry name" value="DNA_primase_ssu_PriS"/>
</dbReference>
<evidence type="ECO:0000256" key="5">
    <source>
        <dbReference type="ARBA" id="ARBA00022695"/>
    </source>
</evidence>
<dbReference type="Pfam" id="PF01896">
    <property type="entry name" value="DNA_primase_S"/>
    <property type="match status" value="1"/>
</dbReference>
<dbReference type="GO" id="GO:0046872">
    <property type="term" value="F:metal ion binding"/>
    <property type="evidence" value="ECO:0007669"/>
    <property type="project" value="UniProtKB-KW"/>
</dbReference>
<comment type="similarity">
    <text evidence="1 11 12">Belongs to the eukaryotic-type primase small subunit family.</text>
</comment>
<sequence>MEFFKQATPEERKIYYREEWDVNQVPNFILGQLENREFGFDHFGRGPNDRYKTFNSPEYLKRFMRSKTPFAAYCSVAFYEKPRKREGWMHAELVFDVDAKDIPIRTCNCDNVCEICLNEAKEIVGNIIDTLKSDLGLKNIHLSYSGRGYHIRVLDESVMEMDSDVRSQVLKYVVGADVPNDKYENRGQIYTLRPYSIPFGYPKVFTDRIKYSILHLTKDSKIEGISKNLLNKTLENRKFIEENQWGDFLNKLDPNHPKTGARNYNKLINSIASLNMSLVDGKVSIDLKRILRLPSSLHSKVSMRCTEVKNIDTFDPFKDAVPKFVWERKD</sequence>
<comment type="function">
    <text evidence="13">RNA polymerase that catalyzes the synthesis of short RNA molecules used as primers for DNA polymerase during DNA replication.</text>
</comment>
<dbReference type="OrthoDB" id="31125at2157"/>
<reference evidence="14 15" key="1">
    <citation type="journal article" date="2017" name="BMC Genomics">
        <title>Genomic analysis of methanogenic archaea reveals a shift towards energy conservation.</title>
        <authorList>
            <person name="Gilmore S.P."/>
            <person name="Henske J.K."/>
            <person name="Sexton J.A."/>
            <person name="Solomon K.V."/>
            <person name="Seppala S."/>
            <person name="Yoo J.I."/>
            <person name="Huyett L.M."/>
            <person name="Pressman A."/>
            <person name="Cogan J.Z."/>
            <person name="Kivenson V."/>
            <person name="Peng X."/>
            <person name="Tan Y."/>
            <person name="Valentine D.L."/>
            <person name="O'Malley M.A."/>
        </authorList>
    </citation>
    <scope>NUCLEOTIDE SEQUENCE [LARGE SCALE GENOMIC DNA]</scope>
    <source>
        <strain evidence="14 15">M.o.H.</strain>
    </source>
</reference>
<proteinExistence type="inferred from homology"/>
<keyword evidence="3 11" id="KW-0639">Primosome</keyword>
<keyword evidence="4 11" id="KW-0808">Transferase</keyword>
<keyword evidence="6 11" id="KW-0235">DNA replication</keyword>
<evidence type="ECO:0000256" key="13">
    <source>
        <dbReference type="RuleBase" id="RU004224"/>
    </source>
</evidence>
<evidence type="ECO:0000256" key="2">
    <source>
        <dbReference type="ARBA" id="ARBA00022478"/>
    </source>
</evidence>
<evidence type="ECO:0000256" key="10">
    <source>
        <dbReference type="ARBA" id="ARBA00023211"/>
    </source>
</evidence>
<evidence type="ECO:0000313" key="15">
    <source>
        <dbReference type="Proteomes" id="UP000217784"/>
    </source>
</evidence>
<evidence type="ECO:0000256" key="3">
    <source>
        <dbReference type="ARBA" id="ARBA00022515"/>
    </source>
</evidence>
<protein>
    <recommendedName>
        <fullName evidence="11">DNA primase small subunit PriS</fullName>
        <ecNumber evidence="11">2.7.7.-</ecNumber>
    </recommendedName>
</protein>
<dbReference type="RefSeq" id="WP_069583709.1">
    <property type="nucleotide sequence ID" value="NZ_LMVM01000033.1"/>
</dbReference>
<dbReference type="InterPro" id="IPR002755">
    <property type="entry name" value="DNA_primase_S"/>
</dbReference>
<accession>A0A2A2H3Z4</accession>
<comment type="subunit">
    <text evidence="11">Heterodimer of a small subunit (PriS) and a large subunit (PriL).</text>
</comment>